<reference evidence="7" key="1">
    <citation type="journal article" date="2019" name="Int. J. Syst. Evol. Microbiol.">
        <title>The Global Catalogue of Microorganisms (GCM) 10K type strain sequencing project: providing services to taxonomists for standard genome sequencing and annotation.</title>
        <authorList>
            <consortium name="The Broad Institute Genomics Platform"/>
            <consortium name="The Broad Institute Genome Sequencing Center for Infectious Disease"/>
            <person name="Wu L."/>
            <person name="Ma J."/>
        </authorList>
    </citation>
    <scope>NUCLEOTIDE SEQUENCE [LARGE SCALE GENOMIC DNA]</scope>
    <source>
        <strain evidence="7">LMG 24813</strain>
    </source>
</reference>
<dbReference type="NCBIfam" id="TIGR02937">
    <property type="entry name" value="sigma70-ECF"/>
    <property type="match status" value="1"/>
</dbReference>
<evidence type="ECO:0000256" key="1">
    <source>
        <dbReference type="ARBA" id="ARBA00023015"/>
    </source>
</evidence>
<dbReference type="EMBL" id="JBHSBV010000002">
    <property type="protein sequence ID" value="MFC4200689.1"/>
    <property type="molecule type" value="Genomic_DNA"/>
</dbReference>
<keyword evidence="1" id="KW-0805">Transcription regulation</keyword>
<dbReference type="PANTHER" id="PTHR43133">
    <property type="entry name" value="RNA POLYMERASE ECF-TYPE SIGMA FACTO"/>
    <property type="match status" value="1"/>
</dbReference>
<evidence type="ECO:0000313" key="7">
    <source>
        <dbReference type="Proteomes" id="UP001595848"/>
    </source>
</evidence>
<dbReference type="CDD" id="cd06171">
    <property type="entry name" value="Sigma70_r4"/>
    <property type="match status" value="1"/>
</dbReference>
<proteinExistence type="predicted"/>
<organism evidence="6 7">
    <name type="scientific">Candidimonas humi</name>
    <dbReference type="NCBI Taxonomy" id="683355"/>
    <lineage>
        <taxon>Bacteria</taxon>
        <taxon>Pseudomonadati</taxon>
        <taxon>Pseudomonadota</taxon>
        <taxon>Betaproteobacteria</taxon>
        <taxon>Burkholderiales</taxon>
        <taxon>Alcaligenaceae</taxon>
        <taxon>Candidimonas</taxon>
    </lineage>
</organism>
<protein>
    <submittedName>
        <fullName evidence="6">RNA polymerase sigma factor</fullName>
    </submittedName>
</protein>
<dbReference type="InterPro" id="IPR039425">
    <property type="entry name" value="RNA_pol_sigma-70-like"/>
</dbReference>
<keyword evidence="7" id="KW-1185">Reference proteome</keyword>
<evidence type="ECO:0000256" key="2">
    <source>
        <dbReference type="ARBA" id="ARBA00023082"/>
    </source>
</evidence>
<dbReference type="PANTHER" id="PTHR43133:SF51">
    <property type="entry name" value="RNA POLYMERASE SIGMA FACTOR"/>
    <property type="match status" value="1"/>
</dbReference>
<comment type="caution">
    <text evidence="6">The sequence shown here is derived from an EMBL/GenBank/DDBJ whole genome shotgun (WGS) entry which is preliminary data.</text>
</comment>
<keyword evidence="3" id="KW-0804">Transcription</keyword>
<dbReference type="Pfam" id="PF08281">
    <property type="entry name" value="Sigma70_r4_2"/>
    <property type="match status" value="1"/>
</dbReference>
<accession>A0ABV8NUQ8</accession>
<dbReference type="RefSeq" id="WP_217964076.1">
    <property type="nucleotide sequence ID" value="NZ_JAHTBN010000003.1"/>
</dbReference>
<dbReference type="InterPro" id="IPR014284">
    <property type="entry name" value="RNA_pol_sigma-70_dom"/>
</dbReference>
<evidence type="ECO:0000259" key="5">
    <source>
        <dbReference type="Pfam" id="PF08281"/>
    </source>
</evidence>
<keyword evidence="2" id="KW-0731">Sigma factor</keyword>
<dbReference type="Proteomes" id="UP001595848">
    <property type="component" value="Unassembled WGS sequence"/>
</dbReference>
<dbReference type="InterPro" id="IPR013249">
    <property type="entry name" value="RNA_pol_sigma70_r4_t2"/>
</dbReference>
<name>A0ABV8NUQ8_9BURK</name>
<feature type="domain" description="RNA polymerase sigma factor 70 region 4 type 2" evidence="5">
    <location>
        <begin position="142"/>
        <end position="193"/>
    </location>
</feature>
<evidence type="ECO:0000256" key="3">
    <source>
        <dbReference type="ARBA" id="ARBA00023163"/>
    </source>
</evidence>
<evidence type="ECO:0000259" key="4">
    <source>
        <dbReference type="Pfam" id="PF04542"/>
    </source>
</evidence>
<feature type="domain" description="RNA polymerase sigma-70 region 2" evidence="4">
    <location>
        <begin position="30"/>
        <end position="97"/>
    </location>
</feature>
<sequence length="234" mass="26532">MGTMADAVSIDDAELIQLAASGDIAAFDALMRHHNQRLYRVARSVLHDEADAEEAVQEAWWKAYNHLQDFRAEARPTTWLTRIAINEALMLRRRNQSREAVIQSAYQDQRTQDTMPMDELPLAIPASSQPDQQAWRSELRGLIEQRIDALPDIYRSVFVLRGVEGMSASEVAAALDLPEATIRVRFMRARRLLQDALARDIDQHTKDAFSFAGERCDRIVAAVHARIREQAAKP</sequence>
<gene>
    <name evidence="6" type="ORF">ACFOY1_06970</name>
</gene>
<dbReference type="NCBIfam" id="NF008888">
    <property type="entry name" value="PRK11922.1"/>
    <property type="match status" value="1"/>
</dbReference>
<evidence type="ECO:0000313" key="6">
    <source>
        <dbReference type="EMBL" id="MFC4200689.1"/>
    </source>
</evidence>
<dbReference type="InterPro" id="IPR007627">
    <property type="entry name" value="RNA_pol_sigma70_r2"/>
</dbReference>
<dbReference type="Pfam" id="PF04542">
    <property type="entry name" value="Sigma70_r2"/>
    <property type="match status" value="1"/>
</dbReference>